<proteinExistence type="predicted"/>
<protein>
    <recommendedName>
        <fullName evidence="2">TCP domain-containing protein</fullName>
    </recommendedName>
</protein>
<dbReference type="OrthoDB" id="1896834at2759"/>
<evidence type="ECO:0000313" key="3">
    <source>
        <dbReference type="EMBL" id="GMJ02926.1"/>
    </source>
</evidence>
<evidence type="ECO:0000256" key="1">
    <source>
        <dbReference type="SAM" id="MobiDB-lite"/>
    </source>
</evidence>
<dbReference type="Pfam" id="PF03634">
    <property type="entry name" value="TCP"/>
    <property type="match status" value="1"/>
</dbReference>
<feature type="compositionally biased region" description="Basic residues" evidence="1">
    <location>
        <begin position="101"/>
        <end position="116"/>
    </location>
</feature>
<organism evidence="3 4">
    <name type="scientific">Hibiscus trionum</name>
    <name type="common">Flower of an hour</name>
    <dbReference type="NCBI Taxonomy" id="183268"/>
    <lineage>
        <taxon>Eukaryota</taxon>
        <taxon>Viridiplantae</taxon>
        <taxon>Streptophyta</taxon>
        <taxon>Embryophyta</taxon>
        <taxon>Tracheophyta</taxon>
        <taxon>Spermatophyta</taxon>
        <taxon>Magnoliopsida</taxon>
        <taxon>eudicotyledons</taxon>
        <taxon>Gunneridae</taxon>
        <taxon>Pentapetalae</taxon>
        <taxon>rosids</taxon>
        <taxon>malvids</taxon>
        <taxon>Malvales</taxon>
        <taxon>Malvaceae</taxon>
        <taxon>Malvoideae</taxon>
        <taxon>Hibiscus</taxon>
    </lineage>
</organism>
<name>A0A9W7IWA2_HIBTR</name>
<reference evidence="3" key="1">
    <citation type="submission" date="2023-05" db="EMBL/GenBank/DDBJ databases">
        <title>Genome and transcriptome analyses reveal genes involved in the formation of fine ridges on petal epidermal cells in Hibiscus trionum.</title>
        <authorList>
            <person name="Koshimizu S."/>
            <person name="Masuda S."/>
            <person name="Ishii T."/>
            <person name="Shirasu K."/>
            <person name="Hoshino A."/>
            <person name="Arita M."/>
        </authorList>
    </citation>
    <scope>NUCLEOTIDE SEQUENCE</scope>
    <source>
        <strain evidence="3">Hamamatsu line</strain>
    </source>
</reference>
<evidence type="ECO:0000313" key="4">
    <source>
        <dbReference type="Proteomes" id="UP001165190"/>
    </source>
</evidence>
<comment type="caution">
    <text evidence="3">The sequence shown here is derived from an EMBL/GenBank/DDBJ whole genome shotgun (WGS) entry which is preliminary data.</text>
</comment>
<feature type="region of interest" description="Disordered" evidence="1">
    <location>
        <begin position="86"/>
        <end position="128"/>
    </location>
</feature>
<dbReference type="InterPro" id="IPR017887">
    <property type="entry name" value="TF_TCP_subgr"/>
</dbReference>
<dbReference type="EMBL" id="BSYR01000037">
    <property type="protein sequence ID" value="GMJ02926.1"/>
    <property type="molecule type" value="Genomic_DNA"/>
</dbReference>
<dbReference type="AlphaFoldDB" id="A0A9W7IWA2"/>
<dbReference type="Proteomes" id="UP001165190">
    <property type="component" value="Unassembled WGS sequence"/>
</dbReference>
<gene>
    <name evidence="3" type="ORF">HRI_003961800</name>
</gene>
<feature type="domain" description="TCP" evidence="2">
    <location>
        <begin position="109"/>
        <end position="130"/>
    </location>
</feature>
<accession>A0A9W7IWA2</accession>
<feature type="compositionally biased region" description="Basic and acidic residues" evidence="1">
    <location>
        <begin position="90"/>
        <end position="99"/>
    </location>
</feature>
<keyword evidence="4" id="KW-1185">Reference proteome</keyword>
<evidence type="ECO:0000259" key="2">
    <source>
        <dbReference type="Pfam" id="PF03634"/>
    </source>
</evidence>
<sequence>MYPSNSNGCCSDPMAHTDSSFLLHVHFAADPSLSFFNFPSPCYNQCEFEVVQDHGVFLQQDHDLLLHNQTLMAADSVSVDTIVNVPGSRKSHDATEVARKTPGKRTSSSKRDRHNKINTANGPRDRRMRLLRGSSSACKTCWGTTKLVGPSNGC</sequence>